<gene>
    <name evidence="4" type="primary">dprA</name>
    <name evidence="4" type="ORF">Mterra_03373</name>
</gene>
<reference evidence="4 5" key="1">
    <citation type="submission" date="2018-08" db="EMBL/GenBank/DDBJ databases">
        <title>Meiothermus terrae DSM 26712 genome sequencing project.</title>
        <authorList>
            <person name="Da Costa M.S."/>
            <person name="Albuquerque L."/>
            <person name="Raposo P."/>
            <person name="Froufe H.J.C."/>
            <person name="Barroso C.S."/>
            <person name="Egas C."/>
        </authorList>
    </citation>
    <scope>NUCLEOTIDE SEQUENCE [LARGE SCALE GENOMIC DNA]</scope>
    <source>
        <strain evidence="4 5">DSM 26712</strain>
    </source>
</reference>
<dbReference type="EMBL" id="QXDL01000204">
    <property type="protein sequence ID" value="RIH81120.1"/>
    <property type="molecule type" value="Genomic_DNA"/>
</dbReference>
<dbReference type="PANTHER" id="PTHR43022:SF1">
    <property type="entry name" value="PROTEIN SMF"/>
    <property type="match status" value="1"/>
</dbReference>
<accession>A0A399EDT2</accession>
<keyword evidence="5" id="KW-1185">Reference proteome</keyword>
<comment type="similarity">
    <text evidence="1">Belongs to the DprA/Smf family.</text>
</comment>
<evidence type="ECO:0000256" key="1">
    <source>
        <dbReference type="ARBA" id="ARBA00006525"/>
    </source>
</evidence>
<dbReference type="Proteomes" id="UP000265715">
    <property type="component" value="Unassembled WGS sequence"/>
</dbReference>
<evidence type="ECO:0000259" key="2">
    <source>
        <dbReference type="Pfam" id="PF02481"/>
    </source>
</evidence>
<dbReference type="AlphaFoldDB" id="A0A399EDT2"/>
<feature type="domain" description="DprA winged helix" evidence="3">
    <location>
        <begin position="257"/>
        <end position="316"/>
    </location>
</feature>
<evidence type="ECO:0000313" key="4">
    <source>
        <dbReference type="EMBL" id="RIH81120.1"/>
    </source>
</evidence>
<evidence type="ECO:0000313" key="5">
    <source>
        <dbReference type="Proteomes" id="UP000265715"/>
    </source>
</evidence>
<dbReference type="Pfam" id="PF02481">
    <property type="entry name" value="DNA_processg_A"/>
    <property type="match status" value="1"/>
</dbReference>
<dbReference type="GO" id="GO:0009294">
    <property type="term" value="P:DNA-mediated transformation"/>
    <property type="evidence" value="ECO:0007669"/>
    <property type="project" value="InterPro"/>
</dbReference>
<dbReference type="InterPro" id="IPR057666">
    <property type="entry name" value="DrpA_SLOG"/>
</dbReference>
<dbReference type="Pfam" id="PF17782">
    <property type="entry name" value="WHD_DprA"/>
    <property type="match status" value="1"/>
</dbReference>
<organism evidence="4 5">
    <name type="scientific">Calidithermus terrae</name>
    <dbReference type="NCBI Taxonomy" id="1408545"/>
    <lineage>
        <taxon>Bacteria</taxon>
        <taxon>Thermotogati</taxon>
        <taxon>Deinococcota</taxon>
        <taxon>Deinococci</taxon>
        <taxon>Thermales</taxon>
        <taxon>Thermaceae</taxon>
        <taxon>Calidithermus</taxon>
    </lineage>
</organism>
<dbReference type="SUPFAM" id="SSF102405">
    <property type="entry name" value="MCP/YpsA-like"/>
    <property type="match status" value="1"/>
</dbReference>
<dbReference type="PANTHER" id="PTHR43022">
    <property type="entry name" value="PROTEIN SMF"/>
    <property type="match status" value="1"/>
</dbReference>
<comment type="caution">
    <text evidence="4">The sequence shown here is derived from an EMBL/GenBank/DDBJ whole genome shotgun (WGS) entry which is preliminary data.</text>
</comment>
<dbReference type="InterPro" id="IPR003488">
    <property type="entry name" value="DprA"/>
</dbReference>
<evidence type="ECO:0000259" key="3">
    <source>
        <dbReference type="Pfam" id="PF17782"/>
    </source>
</evidence>
<protein>
    <submittedName>
        <fullName evidence="4">DNA processing protein DprA</fullName>
    </submittedName>
</protein>
<name>A0A399EDT2_9DEIN</name>
<dbReference type="InterPro" id="IPR041614">
    <property type="entry name" value="DprA_WH"/>
</dbReference>
<dbReference type="Gene3D" id="1.10.10.10">
    <property type="entry name" value="Winged helix-like DNA-binding domain superfamily/Winged helix DNA-binding domain"/>
    <property type="match status" value="1"/>
</dbReference>
<feature type="domain" description="Smf/DprA SLOG" evidence="2">
    <location>
        <begin position="49"/>
        <end position="251"/>
    </location>
</feature>
<proteinExistence type="inferred from homology"/>
<dbReference type="NCBIfam" id="TIGR00732">
    <property type="entry name" value="dprA"/>
    <property type="match status" value="1"/>
</dbReference>
<dbReference type="InterPro" id="IPR036388">
    <property type="entry name" value="WH-like_DNA-bd_sf"/>
</dbReference>
<sequence length="322" mass="33855">MLALRKKDLSPEAVEETLGREIGAEYRKVLRQGRAEQERERAEGLGIRVIGLWEEGYPEALRQLESPPSVLYLRGSIPPFERSLGVVGTRRASAWASDWARKVALELAGAGVSVVSGLARGIDTAAHQGNLEGGADTLGVLGSALDQIYPPENRALAQRMSLLSEFPLGTPPQASLFPRRNRLIAALARSVLVVEAGVKSGSLITAKFALELGRDVLAVPGRPGDPFSEGCNRLIQDGAGLVLGAEDVLGSLGLRARPKPALELAGPEAALHRALLELGAALPDDLAQAVGLPPSEVLAHLTLLELKGLVLALPGGRYGVGA</sequence>
<dbReference type="Gene3D" id="3.40.50.450">
    <property type="match status" value="1"/>
</dbReference>